<reference evidence="1" key="1">
    <citation type="submission" date="2022-04" db="EMBL/GenBank/DDBJ databases">
        <title>Genome of the entomopathogenic fungus Entomophthora muscae.</title>
        <authorList>
            <person name="Elya C."/>
            <person name="Lovett B.R."/>
            <person name="Lee E."/>
            <person name="Macias A.M."/>
            <person name="Hajek A.E."/>
            <person name="De Bivort B.L."/>
            <person name="Kasson M.T."/>
            <person name="De Fine Licht H.H."/>
            <person name="Stajich J.E."/>
        </authorList>
    </citation>
    <scope>NUCLEOTIDE SEQUENCE</scope>
    <source>
        <strain evidence="1">Berkeley</strain>
    </source>
</reference>
<proteinExistence type="predicted"/>
<sequence length="249" mass="27501">MFSIVGLFALSVAAWHNGRIVGGYAVTPESKYPWILSLALMGSHQCGGMAYSKDIVLTAAHCTIFDDDDWTVRFRHYNLEDKPMHEFKVVKRRRHPEYNHKKFDLNDIALWKIKGSFNLDAYVTIDKDSISNSEGRLLKVAGWGNLHEAEHGNNKLMEVQIPTFNIKKCVDVLGAENKVVDPKAMFCAGFPEGGKDACYGDSGGPIFTIKGNSPVIVGIVSWGVGCAKPGLPGVFTRLDAYSDFIKTSI</sequence>
<accession>A0ACC2SWN0</accession>
<name>A0ACC2SWN0_9FUNG</name>
<dbReference type="Proteomes" id="UP001165960">
    <property type="component" value="Unassembled WGS sequence"/>
</dbReference>
<dbReference type="EMBL" id="QTSX02004277">
    <property type="protein sequence ID" value="KAJ9066784.1"/>
    <property type="molecule type" value="Genomic_DNA"/>
</dbReference>
<evidence type="ECO:0000313" key="1">
    <source>
        <dbReference type="EMBL" id="KAJ9066784.1"/>
    </source>
</evidence>
<organism evidence="1 2">
    <name type="scientific">Entomophthora muscae</name>
    <dbReference type="NCBI Taxonomy" id="34485"/>
    <lineage>
        <taxon>Eukaryota</taxon>
        <taxon>Fungi</taxon>
        <taxon>Fungi incertae sedis</taxon>
        <taxon>Zoopagomycota</taxon>
        <taxon>Entomophthoromycotina</taxon>
        <taxon>Entomophthoromycetes</taxon>
        <taxon>Entomophthorales</taxon>
        <taxon>Entomophthoraceae</taxon>
        <taxon>Entomophthora</taxon>
    </lineage>
</organism>
<gene>
    <name evidence="1" type="ORF">DSO57_1006075</name>
</gene>
<comment type="caution">
    <text evidence="1">The sequence shown here is derived from an EMBL/GenBank/DDBJ whole genome shotgun (WGS) entry which is preliminary data.</text>
</comment>
<keyword evidence="2" id="KW-1185">Reference proteome</keyword>
<evidence type="ECO:0000313" key="2">
    <source>
        <dbReference type="Proteomes" id="UP001165960"/>
    </source>
</evidence>
<protein>
    <submittedName>
        <fullName evidence="1">Uncharacterized protein</fullName>
    </submittedName>
</protein>